<keyword evidence="4" id="KW-1185">Reference proteome</keyword>
<dbReference type="AlphaFoldDB" id="A0A8X6WX11"/>
<organism evidence="2 4">
    <name type="scientific">Trichonephila inaurata madagascariensis</name>
    <dbReference type="NCBI Taxonomy" id="2747483"/>
    <lineage>
        <taxon>Eukaryota</taxon>
        <taxon>Metazoa</taxon>
        <taxon>Ecdysozoa</taxon>
        <taxon>Arthropoda</taxon>
        <taxon>Chelicerata</taxon>
        <taxon>Arachnida</taxon>
        <taxon>Araneae</taxon>
        <taxon>Araneomorphae</taxon>
        <taxon>Entelegynae</taxon>
        <taxon>Araneoidea</taxon>
        <taxon>Nephilidae</taxon>
        <taxon>Trichonephila</taxon>
        <taxon>Trichonephila inaurata</taxon>
    </lineage>
</organism>
<evidence type="ECO:0000313" key="3">
    <source>
        <dbReference type="EMBL" id="GFY47806.1"/>
    </source>
</evidence>
<sequence length="82" mass="9050">MVDPRFETEEERGGRSSTFGSTIMSDYSENMDFSPTRQAKIAACEKLRDTVTVVSQPFTSHYSMKALHVHQAPGIPSPNSNG</sequence>
<feature type="compositionally biased region" description="Basic and acidic residues" evidence="1">
    <location>
        <begin position="1"/>
        <end position="14"/>
    </location>
</feature>
<reference evidence="2" key="1">
    <citation type="submission" date="2020-08" db="EMBL/GenBank/DDBJ databases">
        <title>Multicomponent nature underlies the extraordinary mechanical properties of spider dragline silk.</title>
        <authorList>
            <person name="Kono N."/>
            <person name="Nakamura H."/>
            <person name="Mori M."/>
            <person name="Yoshida Y."/>
            <person name="Ohtoshi R."/>
            <person name="Malay A.D."/>
            <person name="Moran D.A.P."/>
            <person name="Tomita M."/>
            <person name="Numata K."/>
            <person name="Arakawa K."/>
        </authorList>
    </citation>
    <scope>NUCLEOTIDE SEQUENCE</scope>
</reference>
<evidence type="ECO:0000256" key="1">
    <source>
        <dbReference type="SAM" id="MobiDB-lite"/>
    </source>
</evidence>
<dbReference type="EMBL" id="BMAV01006110">
    <property type="protein sequence ID" value="GFY47806.1"/>
    <property type="molecule type" value="Genomic_DNA"/>
</dbReference>
<name>A0A8X6WX11_9ARAC</name>
<dbReference type="Proteomes" id="UP000886998">
    <property type="component" value="Unassembled WGS sequence"/>
</dbReference>
<comment type="caution">
    <text evidence="2">The sequence shown here is derived from an EMBL/GenBank/DDBJ whole genome shotgun (WGS) entry which is preliminary data.</text>
</comment>
<feature type="region of interest" description="Disordered" evidence="1">
    <location>
        <begin position="1"/>
        <end position="31"/>
    </location>
</feature>
<evidence type="ECO:0000313" key="4">
    <source>
        <dbReference type="Proteomes" id="UP000886998"/>
    </source>
</evidence>
<protein>
    <submittedName>
        <fullName evidence="2">Uncharacterized protein</fullName>
    </submittedName>
</protein>
<gene>
    <name evidence="3" type="ORF">TNIN_262411</name>
    <name evidence="2" type="ORF">TNIN_328231</name>
</gene>
<accession>A0A8X6WX11</accession>
<feature type="compositionally biased region" description="Polar residues" evidence="1">
    <location>
        <begin position="15"/>
        <end position="31"/>
    </location>
</feature>
<proteinExistence type="predicted"/>
<evidence type="ECO:0000313" key="2">
    <source>
        <dbReference type="EMBL" id="GFY42924.1"/>
    </source>
</evidence>
<dbReference type="EMBL" id="BMAV01003387">
    <property type="protein sequence ID" value="GFY42924.1"/>
    <property type="molecule type" value="Genomic_DNA"/>
</dbReference>